<evidence type="ECO:0000256" key="3">
    <source>
        <dbReference type="ARBA" id="ARBA00004613"/>
    </source>
</evidence>
<dbReference type="InterPro" id="IPR002241">
    <property type="entry name" value="Glyco_hydro_27"/>
</dbReference>
<evidence type="ECO:0000256" key="8">
    <source>
        <dbReference type="ARBA" id="ARBA00023180"/>
    </source>
</evidence>
<dbReference type="InterPro" id="IPR013780">
    <property type="entry name" value="Glyco_hydro_b"/>
</dbReference>
<keyword evidence="9 10" id="KW-0326">Glycosidase</keyword>
<dbReference type="OrthoDB" id="5795902at2759"/>
<gene>
    <name evidence="12" type="ORF">B2J93_4831</name>
</gene>
<evidence type="ECO:0000256" key="1">
    <source>
        <dbReference type="ARBA" id="ARBA00001255"/>
    </source>
</evidence>
<comment type="catalytic activity">
    <reaction evidence="1 10">
        <text>Hydrolysis of terminal, non-reducing alpha-D-galactose residues in alpha-D-galactosides, including galactose oligosaccharides, galactomannans and galactolipids.</text>
        <dbReference type="EC" id="3.2.1.22"/>
    </reaction>
</comment>
<evidence type="ECO:0000313" key="13">
    <source>
        <dbReference type="Proteomes" id="UP000242519"/>
    </source>
</evidence>
<feature type="domain" description="Alpha galactosidase C-terminal" evidence="11">
    <location>
        <begin position="354"/>
        <end position="424"/>
    </location>
</feature>
<accession>A0A218Z757</accession>
<keyword evidence="6" id="KW-0732">Signal</keyword>
<dbReference type="GO" id="GO:0005975">
    <property type="term" value="P:carbohydrate metabolic process"/>
    <property type="evidence" value="ECO:0007669"/>
    <property type="project" value="InterPro"/>
</dbReference>
<comment type="function">
    <text evidence="2">Hydrolyzes a variety of simple alpha-D-galactoside as well as more complex molecules such as oligosaccharides and polysaccharides.</text>
</comment>
<keyword evidence="10" id="KW-1015">Disulfide bond</keyword>
<keyword evidence="8" id="KW-0325">Glycoprotein</keyword>
<dbReference type="Gene3D" id="3.20.20.70">
    <property type="entry name" value="Aldolase class I"/>
    <property type="match status" value="1"/>
</dbReference>
<keyword evidence="5" id="KW-0964">Secreted</keyword>
<dbReference type="PRINTS" id="PR00740">
    <property type="entry name" value="GLHYDRLASE27"/>
</dbReference>
<evidence type="ECO:0000256" key="10">
    <source>
        <dbReference type="RuleBase" id="RU361168"/>
    </source>
</evidence>
<dbReference type="EMBL" id="MZNU01000160">
    <property type="protein sequence ID" value="OWP03889.1"/>
    <property type="molecule type" value="Genomic_DNA"/>
</dbReference>
<proteinExistence type="inferred from homology"/>
<name>A0A218Z757_9HELO</name>
<dbReference type="SUPFAM" id="SSF51011">
    <property type="entry name" value="Glycosyl hydrolase domain"/>
    <property type="match status" value="1"/>
</dbReference>
<dbReference type="InterPro" id="IPR017853">
    <property type="entry name" value="GH"/>
</dbReference>
<evidence type="ECO:0000313" key="12">
    <source>
        <dbReference type="EMBL" id="OWP03889.1"/>
    </source>
</evidence>
<dbReference type="PROSITE" id="PS00512">
    <property type="entry name" value="ALPHA_GALACTOSIDASE"/>
    <property type="match status" value="1"/>
</dbReference>
<dbReference type="GO" id="GO:0005576">
    <property type="term" value="C:extracellular region"/>
    <property type="evidence" value="ECO:0007669"/>
    <property type="project" value="UniProtKB-SubCell"/>
</dbReference>
<dbReference type="CDD" id="cd14792">
    <property type="entry name" value="GH27"/>
    <property type="match status" value="1"/>
</dbReference>
<evidence type="ECO:0000256" key="4">
    <source>
        <dbReference type="ARBA" id="ARBA00009743"/>
    </source>
</evidence>
<dbReference type="EC" id="3.2.1.22" evidence="10"/>
<dbReference type="Gene3D" id="2.60.40.1180">
    <property type="entry name" value="Golgi alpha-mannosidase II"/>
    <property type="match status" value="1"/>
</dbReference>
<keyword evidence="7 10" id="KW-0378">Hydrolase</keyword>
<dbReference type="Proteomes" id="UP000242519">
    <property type="component" value="Unassembled WGS sequence"/>
</dbReference>
<dbReference type="InterPro" id="IPR013785">
    <property type="entry name" value="Aldolase_TIM"/>
</dbReference>
<dbReference type="GO" id="GO:0004557">
    <property type="term" value="F:alpha-galactosidase activity"/>
    <property type="evidence" value="ECO:0007669"/>
    <property type="project" value="UniProtKB-EC"/>
</dbReference>
<comment type="similarity">
    <text evidence="4 10">Belongs to the glycosyl hydrolase 27 family.</text>
</comment>
<reference evidence="12 13" key="1">
    <citation type="submission" date="2017-04" db="EMBL/GenBank/DDBJ databases">
        <title>Draft genome sequence of Marssonina coronaria NL1: causal agent of apple blotch.</title>
        <authorList>
            <person name="Cheng Q."/>
        </authorList>
    </citation>
    <scope>NUCLEOTIDE SEQUENCE [LARGE SCALE GENOMIC DNA]</scope>
    <source>
        <strain evidence="12 13">NL1</strain>
    </source>
</reference>
<dbReference type="InterPro" id="IPR000111">
    <property type="entry name" value="Glyco_hydro_27/36_CS"/>
</dbReference>
<dbReference type="SUPFAM" id="SSF51445">
    <property type="entry name" value="(Trans)glycosidases"/>
    <property type="match status" value="1"/>
</dbReference>
<evidence type="ECO:0000256" key="9">
    <source>
        <dbReference type="ARBA" id="ARBA00023295"/>
    </source>
</evidence>
<dbReference type="Pfam" id="PF16499">
    <property type="entry name" value="Melibiase_2"/>
    <property type="match status" value="2"/>
</dbReference>
<dbReference type="STRING" id="503106.A0A218Z757"/>
<evidence type="ECO:0000256" key="7">
    <source>
        <dbReference type="ARBA" id="ARBA00022801"/>
    </source>
</evidence>
<evidence type="ECO:0000259" key="11">
    <source>
        <dbReference type="Pfam" id="PF17801"/>
    </source>
</evidence>
<protein>
    <recommendedName>
        <fullName evidence="10">Alpha-galactosidase</fullName>
        <ecNumber evidence="10">3.2.1.22</ecNumber>
    </recommendedName>
    <alternativeName>
        <fullName evidence="10">Melibiase</fullName>
    </alternativeName>
</protein>
<organism evidence="12 13">
    <name type="scientific">Diplocarpon coronariae</name>
    <dbReference type="NCBI Taxonomy" id="2795749"/>
    <lineage>
        <taxon>Eukaryota</taxon>
        <taxon>Fungi</taxon>
        <taxon>Dikarya</taxon>
        <taxon>Ascomycota</taxon>
        <taxon>Pezizomycotina</taxon>
        <taxon>Leotiomycetes</taxon>
        <taxon>Helotiales</taxon>
        <taxon>Drepanopezizaceae</taxon>
        <taxon>Diplocarpon</taxon>
    </lineage>
</organism>
<sequence>MYLRALPVLAALPGVHCLLQKDNVGKLPALGWNSWNAFHCDIDEAKIMTAATQMVALGLKDVGYEYVNIDDCWSVRSGRNETTHEIIPDPSKFPTGILGTARKIHALGLKLGIYSSAGTGTCAGYPASIGYESIDAATFAAWEVDYLKYDNCGVPSNWTDQYNACVPELSGGPYPNGTCPDLQNPAPEGYDWSQSNSARRYELMRDALLAQNRTILYSICSWGLAGVNSWGNATGNSWRSSGDIDESWARIMEIFNFNSFQLNSVGFWGRNDPDMLEVGNGALTDAECRSHFAFWAAMKSPVIIGTELGKLKSSLVDLLKNQYLLSFNQDEVYGGPAVPYKWGVNPDWTFNKTNPAEYWSGRSTEGTLVLALNSLGASAARQILWEEVPELKSGRNWRVTDIWSGKSRCVAGGIQRTLQSHDTMGFIVGEQCGEGEAESMDGLQTEL</sequence>
<evidence type="ECO:0000256" key="2">
    <source>
        <dbReference type="ARBA" id="ARBA00003969"/>
    </source>
</evidence>
<keyword evidence="13" id="KW-1185">Reference proteome</keyword>
<dbReference type="PANTHER" id="PTHR11452">
    <property type="entry name" value="ALPHA-GALACTOSIDASE/ALPHA-N-ACETYLGALACTOSAMINIDASE"/>
    <property type="match status" value="1"/>
</dbReference>
<dbReference type="PANTHER" id="PTHR11452:SF61">
    <property type="entry name" value="ALPHA-GALACTOSIDASE B-RELATED"/>
    <property type="match status" value="1"/>
</dbReference>
<evidence type="ECO:0000256" key="5">
    <source>
        <dbReference type="ARBA" id="ARBA00022525"/>
    </source>
</evidence>
<comment type="caution">
    <text evidence="12">The sequence shown here is derived from an EMBL/GenBank/DDBJ whole genome shotgun (WGS) entry which is preliminary data.</text>
</comment>
<dbReference type="InParanoid" id="A0A218Z757"/>
<evidence type="ECO:0000256" key="6">
    <source>
        <dbReference type="ARBA" id="ARBA00022729"/>
    </source>
</evidence>
<dbReference type="Pfam" id="PF17801">
    <property type="entry name" value="Melibiase_C"/>
    <property type="match status" value="1"/>
</dbReference>
<dbReference type="AlphaFoldDB" id="A0A218Z757"/>
<comment type="subcellular location">
    <subcellularLocation>
        <location evidence="3">Secreted</location>
    </subcellularLocation>
</comment>
<dbReference type="InterPro" id="IPR041233">
    <property type="entry name" value="Melibiase_C"/>
</dbReference>